<keyword evidence="4 6" id="KW-0378">Hydrolase</keyword>
<keyword evidence="5 6" id="KW-0694">RNA-binding</keyword>
<evidence type="ECO:0000256" key="1">
    <source>
        <dbReference type="ARBA" id="ARBA00022694"/>
    </source>
</evidence>
<accession>A0A1E5NAP3</accession>
<dbReference type="GO" id="GO:0030677">
    <property type="term" value="C:ribonuclease P complex"/>
    <property type="evidence" value="ECO:0007669"/>
    <property type="project" value="TreeGrafter"/>
</dbReference>
<dbReference type="InterPro" id="IPR020568">
    <property type="entry name" value="Ribosomal_Su5_D2-typ_SF"/>
</dbReference>
<dbReference type="InterPro" id="IPR014721">
    <property type="entry name" value="Ribsml_uS5_D2-typ_fold_subgr"/>
</dbReference>
<evidence type="ECO:0000313" key="9">
    <source>
        <dbReference type="Proteomes" id="UP000095247"/>
    </source>
</evidence>
<dbReference type="GO" id="GO:0001682">
    <property type="term" value="P:tRNA 5'-leader removal"/>
    <property type="evidence" value="ECO:0007669"/>
    <property type="project" value="UniProtKB-UniRule"/>
</dbReference>
<dbReference type="GO" id="GO:0042781">
    <property type="term" value="F:3'-tRNA processing endoribonuclease activity"/>
    <property type="evidence" value="ECO:0007669"/>
    <property type="project" value="TreeGrafter"/>
</dbReference>
<dbReference type="AlphaFoldDB" id="A0A1E5NAP3"/>
<comment type="caution">
    <text evidence="8">The sequence shown here is derived from an EMBL/GenBank/DDBJ whole genome shotgun (WGS) entry which is preliminary data.</text>
</comment>
<name>A0A1E5NAP3_9SPIR</name>
<protein>
    <recommendedName>
        <fullName evidence="6 7">Ribonuclease P protein component</fullName>
        <shortName evidence="6">RNase P protein</shortName>
        <shortName evidence="6">RNaseP protein</shortName>
        <ecNumber evidence="6 7">3.1.26.5</ecNumber>
    </recommendedName>
    <alternativeName>
        <fullName evidence="6">Protein C5</fullName>
    </alternativeName>
</protein>
<dbReference type="RefSeq" id="WP_069727543.1">
    <property type="nucleotide sequence ID" value="NZ_MDCO01000014.1"/>
</dbReference>
<comment type="subunit">
    <text evidence="6">Consists of a catalytic RNA component (M1 or rnpB) and a protein subunit.</text>
</comment>
<evidence type="ECO:0000256" key="3">
    <source>
        <dbReference type="ARBA" id="ARBA00022759"/>
    </source>
</evidence>
<evidence type="ECO:0000256" key="7">
    <source>
        <dbReference type="NCBIfam" id="TIGR00188"/>
    </source>
</evidence>
<dbReference type="SUPFAM" id="SSF54211">
    <property type="entry name" value="Ribosomal protein S5 domain 2-like"/>
    <property type="match status" value="1"/>
</dbReference>
<evidence type="ECO:0000256" key="6">
    <source>
        <dbReference type="HAMAP-Rule" id="MF_00227"/>
    </source>
</evidence>
<dbReference type="GO" id="GO:0004526">
    <property type="term" value="F:ribonuclease P activity"/>
    <property type="evidence" value="ECO:0007669"/>
    <property type="project" value="UniProtKB-UniRule"/>
</dbReference>
<dbReference type="EC" id="3.1.26.5" evidence="6 7"/>
<evidence type="ECO:0000256" key="2">
    <source>
        <dbReference type="ARBA" id="ARBA00022722"/>
    </source>
</evidence>
<evidence type="ECO:0000313" key="8">
    <source>
        <dbReference type="EMBL" id="OEJ13171.1"/>
    </source>
</evidence>
<dbReference type="PANTHER" id="PTHR33992">
    <property type="entry name" value="RIBONUCLEASE P PROTEIN COMPONENT"/>
    <property type="match status" value="1"/>
</dbReference>
<reference evidence="8 9" key="1">
    <citation type="submission" date="2016-08" db="EMBL/GenBank/DDBJ databases">
        <title>Characterization and recognition of Brachyspira hampsonii sp. nov., a novel intestinal spirochete that is pathogenic to pigs.</title>
        <authorList>
            <person name="Mirajkar N."/>
            <person name="La T."/>
            <person name="Phillips N."/>
            <person name="Hampson D."/>
            <person name="Gebhart C."/>
        </authorList>
    </citation>
    <scope>NUCLEOTIDE SEQUENCE [LARGE SCALE GENOMIC DNA]</scope>
    <source>
        <strain evidence="8 9">P280/1</strain>
    </source>
</reference>
<dbReference type="NCBIfam" id="TIGR00188">
    <property type="entry name" value="rnpA"/>
    <property type="match status" value="1"/>
</dbReference>
<dbReference type="PANTHER" id="PTHR33992:SF1">
    <property type="entry name" value="RIBONUCLEASE P PROTEIN COMPONENT"/>
    <property type="match status" value="1"/>
</dbReference>
<comment type="function">
    <text evidence="6">RNaseP catalyzes the removal of the 5'-leader sequence from pre-tRNA to produce the mature 5'-terminus. It can also cleave other RNA substrates such as 4.5S RNA. The protein component plays an auxiliary but essential role in vivo by binding to the 5'-leader sequence and broadening the substrate specificity of the ribozyme.</text>
</comment>
<keyword evidence="1 6" id="KW-0819">tRNA processing</keyword>
<dbReference type="Proteomes" id="UP000095247">
    <property type="component" value="Unassembled WGS sequence"/>
</dbReference>
<evidence type="ECO:0000256" key="4">
    <source>
        <dbReference type="ARBA" id="ARBA00022801"/>
    </source>
</evidence>
<dbReference type="Gene3D" id="3.30.230.10">
    <property type="match status" value="1"/>
</dbReference>
<proteinExistence type="inferred from homology"/>
<organism evidence="8 9">
    <name type="scientific">Brachyspira hampsonii</name>
    <dbReference type="NCBI Taxonomy" id="1287055"/>
    <lineage>
        <taxon>Bacteria</taxon>
        <taxon>Pseudomonadati</taxon>
        <taxon>Spirochaetota</taxon>
        <taxon>Spirochaetia</taxon>
        <taxon>Brachyspirales</taxon>
        <taxon>Brachyspiraceae</taxon>
        <taxon>Brachyspira</taxon>
    </lineage>
</organism>
<evidence type="ECO:0000256" key="5">
    <source>
        <dbReference type="ARBA" id="ARBA00022884"/>
    </source>
</evidence>
<comment type="similarity">
    <text evidence="6">Belongs to the RnpA family.</text>
</comment>
<gene>
    <name evidence="6" type="primary">rnpA</name>
    <name evidence="8" type="ORF">BFL38_00940</name>
</gene>
<sequence>MKLYNKERLKHRSDISAFFNNSRSVKRIYNSKYTVLLLENNRSYSRFAVAIKRNKTNSVGRNRAKRIVREIYRTQKDKIPAGYDYFIIVNRFDNYKLPSFDDYKRDLLKLFQKVLHI</sequence>
<dbReference type="InterPro" id="IPR000100">
    <property type="entry name" value="RNase_P"/>
</dbReference>
<comment type="catalytic activity">
    <reaction evidence="6">
        <text>Endonucleolytic cleavage of RNA, removing 5'-extranucleotides from tRNA precursor.</text>
        <dbReference type="EC" id="3.1.26.5"/>
    </reaction>
</comment>
<keyword evidence="2 6" id="KW-0540">Nuclease</keyword>
<dbReference type="Pfam" id="PF00825">
    <property type="entry name" value="Ribonuclease_P"/>
    <property type="match status" value="1"/>
</dbReference>
<dbReference type="EMBL" id="MDCO01000014">
    <property type="protein sequence ID" value="OEJ13171.1"/>
    <property type="molecule type" value="Genomic_DNA"/>
</dbReference>
<dbReference type="HAMAP" id="MF_00227">
    <property type="entry name" value="RNase_P"/>
    <property type="match status" value="1"/>
</dbReference>
<dbReference type="GO" id="GO:0000049">
    <property type="term" value="F:tRNA binding"/>
    <property type="evidence" value="ECO:0007669"/>
    <property type="project" value="UniProtKB-UniRule"/>
</dbReference>
<keyword evidence="3 6" id="KW-0255">Endonuclease</keyword>